<feature type="region of interest" description="Disordered" evidence="1">
    <location>
        <begin position="161"/>
        <end position="202"/>
    </location>
</feature>
<gene>
    <name evidence="2" type="ORF">BP01DRAFT_356042</name>
</gene>
<evidence type="ECO:0000313" key="3">
    <source>
        <dbReference type="Proteomes" id="UP000248349"/>
    </source>
</evidence>
<feature type="region of interest" description="Disordered" evidence="1">
    <location>
        <begin position="46"/>
        <end position="143"/>
    </location>
</feature>
<dbReference type="EMBL" id="KZ821229">
    <property type="protein sequence ID" value="PYH45834.1"/>
    <property type="molecule type" value="Genomic_DNA"/>
</dbReference>
<dbReference type="Proteomes" id="UP000248349">
    <property type="component" value="Unassembled WGS sequence"/>
</dbReference>
<organism evidence="2 3">
    <name type="scientific">Aspergillus saccharolyticus JOP 1030-1</name>
    <dbReference type="NCBI Taxonomy" id="1450539"/>
    <lineage>
        <taxon>Eukaryota</taxon>
        <taxon>Fungi</taxon>
        <taxon>Dikarya</taxon>
        <taxon>Ascomycota</taxon>
        <taxon>Pezizomycotina</taxon>
        <taxon>Eurotiomycetes</taxon>
        <taxon>Eurotiomycetidae</taxon>
        <taxon>Eurotiales</taxon>
        <taxon>Aspergillaceae</taxon>
        <taxon>Aspergillus</taxon>
        <taxon>Aspergillus subgen. Circumdati</taxon>
    </lineage>
</organism>
<name>A0A318ZHI3_9EURO</name>
<sequence>MVYTSGLGPEHLYTSPGVNMNMNNHTKYPTLAVTEISLPYMDAYTSEDSRSSRSSSVATRQTNYIPPLPASPAATTETTTTTSSPPSTSPSRHRKASFQSSSGSHGSSSSRSRRGRRQSSLYSQHRRIATAPTTVSITPIADQPSRREDLLALHRESCRLFQQPPTPTAPSTPPRNQRSPSTSSSLTTTITTTTSSPKASSPFSAVREVYKTPVRASTLPVWDRADDATPQTTVTVIDWTSPSTRRREYEKIDKASSGVRGFWRRVAPKWCQSRARRMPFFEEKDGKGNYEGSVRRFRMDIPE</sequence>
<feature type="compositionally biased region" description="Low complexity" evidence="1">
    <location>
        <begin position="97"/>
        <end position="110"/>
    </location>
</feature>
<dbReference type="OrthoDB" id="5366332at2759"/>
<reference evidence="2 3" key="1">
    <citation type="submission" date="2016-12" db="EMBL/GenBank/DDBJ databases">
        <title>The genomes of Aspergillus section Nigri reveals drivers in fungal speciation.</title>
        <authorList>
            <consortium name="DOE Joint Genome Institute"/>
            <person name="Vesth T.C."/>
            <person name="Nybo J."/>
            <person name="Theobald S."/>
            <person name="Brandl J."/>
            <person name="Frisvad J.C."/>
            <person name="Nielsen K.F."/>
            <person name="Lyhne E.K."/>
            <person name="Kogle M.E."/>
            <person name="Kuo A."/>
            <person name="Riley R."/>
            <person name="Clum A."/>
            <person name="Nolan M."/>
            <person name="Lipzen A."/>
            <person name="Salamov A."/>
            <person name="Henrissat B."/>
            <person name="Wiebenga A."/>
            <person name="De Vries R.P."/>
            <person name="Grigoriev I.V."/>
            <person name="Mortensen U.H."/>
            <person name="Andersen M.R."/>
            <person name="Baker S.E."/>
        </authorList>
    </citation>
    <scope>NUCLEOTIDE SEQUENCE [LARGE SCALE GENOMIC DNA]</scope>
    <source>
        <strain evidence="2 3">JOP 1030-1</strain>
    </source>
</reference>
<dbReference type="AlphaFoldDB" id="A0A318ZHI3"/>
<feature type="compositionally biased region" description="Low complexity" evidence="1">
    <location>
        <begin position="71"/>
        <end position="90"/>
    </location>
</feature>
<keyword evidence="3" id="KW-1185">Reference proteome</keyword>
<feature type="compositionally biased region" description="Low complexity" evidence="1">
    <location>
        <begin position="174"/>
        <end position="202"/>
    </location>
</feature>
<feature type="compositionally biased region" description="Pro residues" evidence="1">
    <location>
        <begin position="164"/>
        <end position="173"/>
    </location>
</feature>
<dbReference type="RefSeq" id="XP_025431816.1">
    <property type="nucleotide sequence ID" value="XM_025574846.1"/>
</dbReference>
<accession>A0A318ZHI3</accession>
<evidence type="ECO:0000256" key="1">
    <source>
        <dbReference type="SAM" id="MobiDB-lite"/>
    </source>
</evidence>
<evidence type="ECO:0000313" key="2">
    <source>
        <dbReference type="EMBL" id="PYH45834.1"/>
    </source>
</evidence>
<protein>
    <submittedName>
        <fullName evidence="2">Uncharacterized protein</fullName>
    </submittedName>
</protein>
<proteinExistence type="predicted"/>
<dbReference type="GeneID" id="37076074"/>